<evidence type="ECO:0000256" key="1">
    <source>
        <dbReference type="SAM" id="MobiDB-lite"/>
    </source>
</evidence>
<feature type="compositionally biased region" description="Basic and acidic residues" evidence="1">
    <location>
        <begin position="352"/>
        <end position="373"/>
    </location>
</feature>
<feature type="compositionally biased region" description="Polar residues" evidence="1">
    <location>
        <begin position="651"/>
        <end position="691"/>
    </location>
</feature>
<feature type="compositionally biased region" description="Basic and acidic residues" evidence="1">
    <location>
        <begin position="922"/>
        <end position="934"/>
    </location>
</feature>
<feature type="compositionally biased region" description="Polar residues" evidence="1">
    <location>
        <begin position="755"/>
        <end position="780"/>
    </location>
</feature>
<keyword evidence="3" id="KW-1185">Reference proteome</keyword>
<feature type="compositionally biased region" description="Polar residues" evidence="1">
    <location>
        <begin position="828"/>
        <end position="853"/>
    </location>
</feature>
<evidence type="ECO:0000313" key="2">
    <source>
        <dbReference type="EMBL" id="KXN68788.1"/>
    </source>
</evidence>
<feature type="region of interest" description="Disordered" evidence="1">
    <location>
        <begin position="723"/>
        <end position="785"/>
    </location>
</feature>
<sequence length="964" mass="107010">MTSNLGNNSNNNSPSNNNKVEEQENINEQSNSFSFINRLSMSPETTRILSLDPFSRDSGNLNNIDKDELELGGYRTERNEERKTDSPDFNRAQINKRDFSNINDRGIRADKISAAKTPPNVKALSTADIKRFIDPGVLDQTEYELFDSELSQFSIIKETHNDDSGPTYQFQPGAKRVKTLSDLGDSSMFQIPEVNNDKDISINQSIAVSEIDISLDSQKDQDRVKSSKISYDESKLLSENISFSYQANDISKIQDLNQTQDYQGEKSALDSLNISSRLAELTQTNVQNTSDFGEDSIDKSLHEAQENTDVGFSELQNTTEQYKQEVDESNLIGDVEILRSKDSPQNESPSSYKDDDTYKNLRRPMDHINSDEFDRRESVPMDFTVNSIYLPAASKRASLENRNSIPMDSNPFSSFSLHPNNQTYDPFQSVQSHKVNENDESVQESLDNISQNENTQQNIESSNFNQSQHFNITIPELSGKDTQDSLTNIEAHNSNSYQLDTGSQRTNASQSSTQYNEHQENISLAPSLPSHYDSQLPSRMSFGMVSFGINISMADHLNSRGVSRLGFGFGPDTQNSGFQTNENPQNDEQSNSIHINQDLITEIDASKNPLLQTSHEAETESRSPKVKSTGDRVQEVSGSADKLNLSFRSVHLNSSRKSTPNSKGLLSTKSTPTQVKSENNLSQIKSPSKLGSPSIKLAQSGDLSFSTAKSPKSSLELNDVKERLANEPSSASRSIYTPSPKKLIPQSENQHSKRSNASNRTPEKSLNQALSSSRGGSTFKSKTDSPLKKLGISFDDLSSYKITNTATNTGYSPSKYGISNVSNSASKSNYGNSPNLQVIKSENSPYSKHTPSKQSEERSINKTLSPQVFASASKSYNFESPSRSRIYNRDGHPNITTPSVSNFIFPGNDAILPNEIIVSSNHTDKGTPDKKIPENTRISPRKSTPLKPQYEDISNDNLDGNIYS</sequence>
<name>A0A137P1G0_CONC2</name>
<proteinExistence type="predicted"/>
<accession>A0A137P1G0</accession>
<protein>
    <submittedName>
        <fullName evidence="2">Uncharacterized protein</fullName>
    </submittedName>
</protein>
<feature type="compositionally biased region" description="Polar residues" evidence="1">
    <location>
        <begin position="955"/>
        <end position="964"/>
    </location>
</feature>
<dbReference type="Proteomes" id="UP000070444">
    <property type="component" value="Unassembled WGS sequence"/>
</dbReference>
<feature type="region of interest" description="Disordered" evidence="1">
    <location>
        <begin position="613"/>
        <end position="696"/>
    </location>
</feature>
<feature type="region of interest" description="Disordered" evidence="1">
    <location>
        <begin position="919"/>
        <end position="964"/>
    </location>
</feature>
<feature type="compositionally biased region" description="Low complexity" evidence="1">
    <location>
        <begin position="1"/>
        <end position="18"/>
    </location>
</feature>
<organism evidence="2 3">
    <name type="scientific">Conidiobolus coronatus (strain ATCC 28846 / CBS 209.66 / NRRL 28638)</name>
    <name type="common">Delacroixia coronata</name>
    <dbReference type="NCBI Taxonomy" id="796925"/>
    <lineage>
        <taxon>Eukaryota</taxon>
        <taxon>Fungi</taxon>
        <taxon>Fungi incertae sedis</taxon>
        <taxon>Zoopagomycota</taxon>
        <taxon>Entomophthoromycotina</taxon>
        <taxon>Entomophthoromycetes</taxon>
        <taxon>Entomophthorales</taxon>
        <taxon>Ancylistaceae</taxon>
        <taxon>Conidiobolus</taxon>
    </lineage>
</organism>
<feature type="region of interest" description="Disordered" evidence="1">
    <location>
        <begin position="828"/>
        <end position="866"/>
    </location>
</feature>
<feature type="region of interest" description="Disordered" evidence="1">
    <location>
        <begin position="1"/>
        <end position="27"/>
    </location>
</feature>
<feature type="region of interest" description="Disordered" evidence="1">
    <location>
        <begin position="568"/>
        <end position="590"/>
    </location>
</feature>
<feature type="compositionally biased region" description="Basic and acidic residues" evidence="1">
    <location>
        <begin position="615"/>
        <end position="634"/>
    </location>
</feature>
<feature type="compositionally biased region" description="Polar residues" evidence="1">
    <location>
        <begin position="572"/>
        <end position="590"/>
    </location>
</feature>
<feature type="compositionally biased region" description="Polar residues" evidence="1">
    <location>
        <begin position="727"/>
        <end position="737"/>
    </location>
</feature>
<gene>
    <name evidence="2" type="ORF">CONCODRAFT_103250</name>
</gene>
<dbReference type="AlphaFoldDB" id="A0A137P1G0"/>
<dbReference type="EMBL" id="KQ964561">
    <property type="protein sequence ID" value="KXN68788.1"/>
    <property type="molecule type" value="Genomic_DNA"/>
</dbReference>
<feature type="region of interest" description="Disordered" evidence="1">
    <location>
        <begin position="493"/>
        <end position="519"/>
    </location>
</feature>
<reference evidence="2 3" key="1">
    <citation type="journal article" date="2015" name="Genome Biol. Evol.">
        <title>Phylogenomic analyses indicate that early fungi evolved digesting cell walls of algal ancestors of land plants.</title>
        <authorList>
            <person name="Chang Y."/>
            <person name="Wang S."/>
            <person name="Sekimoto S."/>
            <person name="Aerts A.L."/>
            <person name="Choi C."/>
            <person name="Clum A."/>
            <person name="LaButti K.M."/>
            <person name="Lindquist E.A."/>
            <person name="Yee Ngan C."/>
            <person name="Ohm R.A."/>
            <person name="Salamov A.A."/>
            <person name="Grigoriev I.V."/>
            <person name="Spatafora J.W."/>
            <person name="Berbee M.L."/>
        </authorList>
    </citation>
    <scope>NUCLEOTIDE SEQUENCE [LARGE SCALE GENOMIC DNA]</scope>
    <source>
        <strain evidence="2 3">NRRL 28638</strain>
    </source>
</reference>
<evidence type="ECO:0000313" key="3">
    <source>
        <dbReference type="Proteomes" id="UP000070444"/>
    </source>
</evidence>
<feature type="region of interest" description="Disordered" evidence="1">
    <location>
        <begin position="338"/>
        <end position="373"/>
    </location>
</feature>